<reference evidence="2 3" key="1">
    <citation type="journal article" date="2014" name="Agronomy (Basel)">
        <title>A Draft Genome Sequence for Ensete ventricosum, the Drought-Tolerant Tree Against Hunger.</title>
        <authorList>
            <person name="Harrison J."/>
            <person name="Moore K.A."/>
            <person name="Paszkiewicz K."/>
            <person name="Jones T."/>
            <person name="Grant M."/>
            <person name="Ambacheew D."/>
            <person name="Muzemil S."/>
            <person name="Studholme D.J."/>
        </authorList>
    </citation>
    <scope>NUCLEOTIDE SEQUENCE [LARGE SCALE GENOMIC DNA]</scope>
</reference>
<dbReference type="AlphaFoldDB" id="A0A426ZT61"/>
<dbReference type="Proteomes" id="UP000287651">
    <property type="component" value="Unassembled WGS sequence"/>
</dbReference>
<feature type="compositionally biased region" description="Basic and acidic residues" evidence="1">
    <location>
        <begin position="17"/>
        <end position="30"/>
    </location>
</feature>
<dbReference type="EMBL" id="AMZH03005111">
    <property type="protein sequence ID" value="RRT67226.1"/>
    <property type="molecule type" value="Genomic_DNA"/>
</dbReference>
<evidence type="ECO:0000313" key="3">
    <source>
        <dbReference type="Proteomes" id="UP000287651"/>
    </source>
</evidence>
<feature type="compositionally biased region" description="Acidic residues" evidence="1">
    <location>
        <begin position="142"/>
        <end position="151"/>
    </location>
</feature>
<evidence type="ECO:0000256" key="1">
    <source>
        <dbReference type="SAM" id="MobiDB-lite"/>
    </source>
</evidence>
<protein>
    <submittedName>
        <fullName evidence="2">Uncharacterized protein</fullName>
    </submittedName>
</protein>
<proteinExistence type="predicted"/>
<comment type="caution">
    <text evidence="2">The sequence shown here is derived from an EMBL/GenBank/DDBJ whole genome shotgun (WGS) entry which is preliminary data.</text>
</comment>
<feature type="region of interest" description="Disordered" evidence="1">
    <location>
        <begin position="1"/>
        <end position="160"/>
    </location>
</feature>
<evidence type="ECO:0000313" key="2">
    <source>
        <dbReference type="EMBL" id="RRT67226.1"/>
    </source>
</evidence>
<name>A0A426ZT61_ENSVE</name>
<gene>
    <name evidence="2" type="ORF">B296_00023528</name>
</gene>
<accession>A0A426ZT61</accession>
<organism evidence="2 3">
    <name type="scientific">Ensete ventricosum</name>
    <name type="common">Abyssinian banana</name>
    <name type="synonym">Musa ensete</name>
    <dbReference type="NCBI Taxonomy" id="4639"/>
    <lineage>
        <taxon>Eukaryota</taxon>
        <taxon>Viridiplantae</taxon>
        <taxon>Streptophyta</taxon>
        <taxon>Embryophyta</taxon>
        <taxon>Tracheophyta</taxon>
        <taxon>Spermatophyta</taxon>
        <taxon>Magnoliopsida</taxon>
        <taxon>Liliopsida</taxon>
        <taxon>Zingiberales</taxon>
        <taxon>Musaceae</taxon>
        <taxon>Ensete</taxon>
    </lineage>
</organism>
<sequence length="160" mass="17027">MLPPAFILLLSSSTGERAWKESTDLTHELPESGIEGGRGGDDLGEAGGAREGAAEADSGPGVGHPVQRLRPPLVPGDAQPRHPRRGVDQQRHLLRHRQPADQVPRPGPDRLTPLAERQPCRRTPRPAGERCTGGGTSAPYEGGDDNGEVEEEVRAAPAHQ</sequence>